<dbReference type="KEGG" id="bbe:BBR47_35290"/>
<protein>
    <submittedName>
        <fullName evidence="1">Uncharacterized protein</fullName>
    </submittedName>
</protein>
<dbReference type="STRING" id="358681.BBR47_35290"/>
<proteinExistence type="predicted"/>
<sequence>MVPSVILNLPEREKQFVLVSTALEIEKKAEQARKMEEAKRRGKRRGR</sequence>
<name>C0ZFE7_BREBN</name>
<dbReference type="RefSeq" id="WP_015891803.1">
    <property type="nucleotide sequence ID" value="NC_012491.1"/>
</dbReference>
<accession>C0ZFE7</accession>
<evidence type="ECO:0000313" key="1">
    <source>
        <dbReference type="EMBL" id="BAH44506.1"/>
    </source>
</evidence>
<dbReference type="EMBL" id="AP008955">
    <property type="protein sequence ID" value="BAH44506.1"/>
    <property type="molecule type" value="Genomic_DNA"/>
</dbReference>
<dbReference type="AlphaFoldDB" id="C0ZFE7"/>
<reference evidence="1 2" key="1">
    <citation type="submission" date="2005-03" db="EMBL/GenBank/DDBJ databases">
        <title>Brevibacillus brevis strain 47, complete genome.</title>
        <authorList>
            <person name="Hosoyama A."/>
            <person name="Yamada R."/>
            <person name="Hongo Y."/>
            <person name="Terui Y."/>
            <person name="Ankai A."/>
            <person name="Masuyama W."/>
            <person name="Sekiguchi M."/>
            <person name="Takeda T."/>
            <person name="Asano K."/>
            <person name="Ohji S."/>
            <person name="Ichikawa N."/>
            <person name="Narita S."/>
            <person name="Aoki N."/>
            <person name="Miura H."/>
            <person name="Matsushita S."/>
            <person name="Sekigawa T."/>
            <person name="Yamagata H."/>
            <person name="Yoshikawa H."/>
            <person name="Udaka S."/>
            <person name="Tanikawa S."/>
            <person name="Fujita N."/>
        </authorList>
    </citation>
    <scope>NUCLEOTIDE SEQUENCE [LARGE SCALE GENOMIC DNA]</scope>
    <source>
        <strain evidence="2">47 / JCM 6285 / NBRC 100599</strain>
    </source>
</reference>
<organism evidence="1 2">
    <name type="scientific">Brevibacillus brevis (strain 47 / JCM 6285 / NBRC 100599)</name>
    <dbReference type="NCBI Taxonomy" id="358681"/>
    <lineage>
        <taxon>Bacteria</taxon>
        <taxon>Bacillati</taxon>
        <taxon>Bacillota</taxon>
        <taxon>Bacilli</taxon>
        <taxon>Bacillales</taxon>
        <taxon>Paenibacillaceae</taxon>
        <taxon>Brevibacillus</taxon>
    </lineage>
</organism>
<evidence type="ECO:0000313" key="2">
    <source>
        <dbReference type="Proteomes" id="UP000001877"/>
    </source>
</evidence>
<dbReference type="Proteomes" id="UP000001877">
    <property type="component" value="Chromosome"/>
</dbReference>
<gene>
    <name evidence="1" type="ordered locus">BBR47_35290</name>
</gene>
<keyword evidence="2" id="KW-1185">Reference proteome</keyword>
<dbReference type="HOGENOM" id="CLU_3165363_0_0_9"/>